<dbReference type="InterPro" id="IPR011009">
    <property type="entry name" value="Kinase-like_dom_sf"/>
</dbReference>
<protein>
    <recommendedName>
        <fullName evidence="4">Protein kinase domain-containing protein</fullName>
    </recommendedName>
</protein>
<keyword evidence="1" id="KW-0547">Nucleotide-binding</keyword>
<dbReference type="GO" id="GO:0005524">
    <property type="term" value="F:ATP binding"/>
    <property type="evidence" value="ECO:0007669"/>
    <property type="project" value="UniProtKB-KW"/>
</dbReference>
<dbReference type="EMBL" id="GEDC01012689">
    <property type="protein sequence ID" value="JAS24609.1"/>
    <property type="molecule type" value="Transcribed_RNA"/>
</dbReference>
<evidence type="ECO:0000313" key="3">
    <source>
        <dbReference type="EMBL" id="JAS24609.1"/>
    </source>
</evidence>
<dbReference type="SUPFAM" id="SSF56112">
    <property type="entry name" value="Protein kinase-like (PK-like)"/>
    <property type="match status" value="1"/>
</dbReference>
<evidence type="ECO:0000256" key="2">
    <source>
        <dbReference type="ARBA" id="ARBA00022840"/>
    </source>
</evidence>
<reference evidence="3" key="1">
    <citation type="submission" date="2015-12" db="EMBL/GenBank/DDBJ databases">
        <title>De novo transcriptome assembly of four potential Pierce s Disease insect vectors from Arizona vineyards.</title>
        <authorList>
            <person name="Tassone E.E."/>
        </authorList>
    </citation>
    <scope>NUCLEOTIDE SEQUENCE</scope>
</reference>
<evidence type="ECO:0008006" key="4">
    <source>
        <dbReference type="Google" id="ProtNLM"/>
    </source>
</evidence>
<sequence>PLFAGENEIDQISKIHSVLGTPPPRLFAKIWRQQPRNNDANFPKVKGSGLQVLLPFTSDDGKHLLKQMIVYDPDTRSNVRRLLEHRYFNDLRQSHFILKLYSTTTEFTPSIKRWNNPLLLRLMKTEKDRKVENLNENNGNISGTNQAPQTNLPLIKLVKCNKQNNKTVNAENTEKLPNISIKRRSTNLSNDIRKVKKVLDLRESKVPHTTDRSNVSLPPIALGLSSSFVQGSPTMRKYFVYR</sequence>
<dbReference type="AlphaFoldDB" id="A0A1B6DFZ2"/>
<name>A0A1B6DFZ2_9HEMI</name>
<gene>
    <name evidence="3" type="ORF">g.8324</name>
</gene>
<keyword evidence="2" id="KW-0067">ATP-binding</keyword>
<organism evidence="3">
    <name type="scientific">Clastoptera arizonana</name>
    <name type="common">Arizona spittle bug</name>
    <dbReference type="NCBI Taxonomy" id="38151"/>
    <lineage>
        <taxon>Eukaryota</taxon>
        <taxon>Metazoa</taxon>
        <taxon>Ecdysozoa</taxon>
        <taxon>Arthropoda</taxon>
        <taxon>Hexapoda</taxon>
        <taxon>Insecta</taxon>
        <taxon>Pterygota</taxon>
        <taxon>Neoptera</taxon>
        <taxon>Paraneoptera</taxon>
        <taxon>Hemiptera</taxon>
        <taxon>Auchenorrhyncha</taxon>
        <taxon>Cercopoidea</taxon>
        <taxon>Clastopteridae</taxon>
        <taxon>Clastoptera</taxon>
    </lineage>
</organism>
<accession>A0A1B6DFZ2</accession>
<evidence type="ECO:0000256" key="1">
    <source>
        <dbReference type="ARBA" id="ARBA00022741"/>
    </source>
</evidence>
<dbReference type="Gene3D" id="1.10.510.10">
    <property type="entry name" value="Transferase(Phosphotransferase) domain 1"/>
    <property type="match status" value="1"/>
</dbReference>
<feature type="non-terminal residue" evidence="3">
    <location>
        <position position="1"/>
    </location>
</feature>
<dbReference type="InterPro" id="IPR050117">
    <property type="entry name" value="MAPK"/>
</dbReference>
<dbReference type="PANTHER" id="PTHR24055">
    <property type="entry name" value="MITOGEN-ACTIVATED PROTEIN KINASE"/>
    <property type="match status" value="1"/>
</dbReference>
<proteinExistence type="predicted"/>